<proteinExistence type="predicted"/>
<dbReference type="RefSeq" id="WP_186538591.1">
    <property type="nucleotide sequence ID" value="NZ_RSCL01000001.1"/>
</dbReference>
<evidence type="ECO:0000313" key="3">
    <source>
        <dbReference type="Proteomes" id="UP000271624"/>
    </source>
</evidence>
<dbReference type="Pfam" id="PF01551">
    <property type="entry name" value="Peptidase_M23"/>
    <property type="match status" value="1"/>
</dbReference>
<dbReference type="InterPro" id="IPR011055">
    <property type="entry name" value="Dup_hybrid_motif"/>
</dbReference>
<comment type="caution">
    <text evidence="2">The sequence shown here is derived from an EMBL/GenBank/DDBJ whole genome shotgun (WGS) entry which is preliminary data.</text>
</comment>
<dbReference type="AlphaFoldDB" id="A0A3S1CW69"/>
<dbReference type="Gene3D" id="2.70.70.10">
    <property type="entry name" value="Glucose Permease (Domain IIA)"/>
    <property type="match status" value="1"/>
</dbReference>
<gene>
    <name evidence="2" type="ORF">DSM106972_004180</name>
</gene>
<keyword evidence="3" id="KW-1185">Reference proteome</keyword>
<dbReference type="Proteomes" id="UP000271624">
    <property type="component" value="Unassembled WGS sequence"/>
</dbReference>
<organism evidence="2 3">
    <name type="scientific">Dulcicalothrix desertica PCC 7102</name>
    <dbReference type="NCBI Taxonomy" id="232991"/>
    <lineage>
        <taxon>Bacteria</taxon>
        <taxon>Bacillati</taxon>
        <taxon>Cyanobacteriota</taxon>
        <taxon>Cyanophyceae</taxon>
        <taxon>Nostocales</taxon>
        <taxon>Calotrichaceae</taxon>
        <taxon>Dulcicalothrix</taxon>
    </lineage>
</organism>
<dbReference type="InterPro" id="IPR016047">
    <property type="entry name" value="M23ase_b-sheet_dom"/>
</dbReference>
<reference evidence="2" key="2">
    <citation type="journal article" date="2019" name="Genome Biol. Evol.">
        <title>Day and night: Metabolic profiles and evolutionary relationships of six axenic non-marine cyanobacteria.</title>
        <authorList>
            <person name="Will S.E."/>
            <person name="Henke P."/>
            <person name="Boedeker C."/>
            <person name="Huang S."/>
            <person name="Brinkmann H."/>
            <person name="Rohde M."/>
            <person name="Jarek M."/>
            <person name="Friedl T."/>
            <person name="Seufert S."/>
            <person name="Schumacher M."/>
            <person name="Overmann J."/>
            <person name="Neumann-Schaal M."/>
            <person name="Petersen J."/>
        </authorList>
    </citation>
    <scope>NUCLEOTIDE SEQUENCE [LARGE SCALE GENOMIC DNA]</scope>
    <source>
        <strain evidence="2">PCC 7102</strain>
    </source>
</reference>
<feature type="domain" description="M23ase beta-sheet core" evidence="1">
    <location>
        <begin position="54"/>
        <end position="150"/>
    </location>
</feature>
<dbReference type="CDD" id="cd12797">
    <property type="entry name" value="M23_peptidase"/>
    <property type="match status" value="1"/>
</dbReference>
<protein>
    <recommendedName>
        <fullName evidence="1">M23ase beta-sheet core domain-containing protein</fullName>
    </recommendedName>
</protein>
<dbReference type="PANTHER" id="PTHR21666:SF270">
    <property type="entry name" value="MUREIN HYDROLASE ACTIVATOR ENVC"/>
    <property type="match status" value="1"/>
</dbReference>
<reference evidence="2" key="1">
    <citation type="submission" date="2018-12" db="EMBL/GenBank/DDBJ databases">
        <authorList>
            <person name="Will S."/>
            <person name="Neumann-Schaal M."/>
            <person name="Henke P."/>
        </authorList>
    </citation>
    <scope>NUCLEOTIDE SEQUENCE</scope>
    <source>
        <strain evidence="2">PCC 7102</strain>
    </source>
</reference>
<accession>A0A3S1CW69</accession>
<sequence>MKKGALLPIYGLVGLILAVMLSISTPAKTQTVNSTSSFIYPAQGILSRGFRKYQHEGIDIAGASGTPIYAAAAGKVIKSGWDDWGLGNAITIQHPDGRVTVYGHNRRLLVKLGQQINQGQIIAEMGSTGNSSGPHLHFEIHTNKRTAVDPIAFLPSQNTATVNTTQIATCKGTTLIAGETKNARVKVCQEKGQLFYIGELKQNPNQPVKLPAWSISNSKYRAENGTFSYFVTPEGVEIWRNGRRFRNDIFYTNQS</sequence>
<dbReference type="SUPFAM" id="SSF51261">
    <property type="entry name" value="Duplicated hybrid motif"/>
    <property type="match status" value="1"/>
</dbReference>
<dbReference type="GO" id="GO:0004222">
    <property type="term" value="F:metalloendopeptidase activity"/>
    <property type="evidence" value="ECO:0007669"/>
    <property type="project" value="TreeGrafter"/>
</dbReference>
<name>A0A3S1CW69_9CYAN</name>
<dbReference type="InterPro" id="IPR050570">
    <property type="entry name" value="Cell_wall_metabolism_enzyme"/>
</dbReference>
<dbReference type="PANTHER" id="PTHR21666">
    <property type="entry name" value="PEPTIDASE-RELATED"/>
    <property type="match status" value="1"/>
</dbReference>
<evidence type="ECO:0000259" key="1">
    <source>
        <dbReference type="Pfam" id="PF01551"/>
    </source>
</evidence>
<dbReference type="EMBL" id="RSCL01000001">
    <property type="protein sequence ID" value="RUT09923.1"/>
    <property type="molecule type" value="Genomic_DNA"/>
</dbReference>
<evidence type="ECO:0000313" key="2">
    <source>
        <dbReference type="EMBL" id="RUT09923.1"/>
    </source>
</evidence>